<sequence>YISQVSRTLFLFELLVEFIRLDRRCEVSDELALAVRLWDFPTLIIYQPRQSIKDSQQRGGDYTFNKGKSCFFKMNLQSLHSHLSAAPLYGMVLDVKKEMPILVGSSLVSLAKATDSIRQDVPSPSSHTERELVSVCSLTGERIGSISLSYKLLCMGASLLPHITERGGITSTHVREGGGAQEGEEEGNKSTDSLLVDSEAMFLSTADKSGFCTNIQKDKGENVKNLTNQNDGDDGCAAAECFHPEKRSRSLTDNTFDEEMNIFCPPLLYYTHSAEEESRKQVVDYKLLNQYPEAFTFDELCSDDEADGHEMHQEVQAEASEPTPNVLGEALRKLPVLNALLVELSQLNVNNTHHPSPACTHRPGSTEPAAGHGNMPKQAVHESKHATTPYFTHSHSPRSCSAEQSVKMSRKQEETLKESINSSKSPRKKLVYGTTKAFSLRLKHISPLKAKHRDCEKLLQDETQPVRIKGRVKSSHKTVKSSKTKIHSGLNENVETVIQSVTVDSAPREKSRQGKAQVKQDRDAQRMLEKPSLSELDLKCIHIPSMDSDNVPQSKDKKQHHSESDQSQPEPDRSRERVEYAAGSRRSSTRSSFSNSSRNGAEEVDYADDFNSLAPSDAFSPDPLSSPETSRAKTPKSPLHSDVWSSDVGSEGAQRKASILPVPVKSQSSPQHALRGTFVIRPRLHTSALSFSSDDDDGHGSASSQTADSRKQVTASGSSAETLRTPGGQSGESAESRGPVRGLSAESISSFEAQEAKELEDDVGSLDFRKEYQHISQLVANKLPGYTM</sequence>
<dbReference type="GO" id="GO:0005813">
    <property type="term" value="C:centrosome"/>
    <property type="evidence" value="ECO:0007669"/>
    <property type="project" value="TreeGrafter"/>
</dbReference>
<feature type="region of interest" description="Disordered" evidence="1">
    <location>
        <begin position="544"/>
        <end position="673"/>
    </location>
</feature>
<evidence type="ECO:0000313" key="3">
    <source>
        <dbReference type="Ensembl" id="ENSSFAP00005049035.1"/>
    </source>
</evidence>
<organism evidence="3 4">
    <name type="scientific">Salarias fasciatus</name>
    <name type="common">Jewelled blenny</name>
    <name type="synonym">Blennius fasciatus</name>
    <dbReference type="NCBI Taxonomy" id="181472"/>
    <lineage>
        <taxon>Eukaryota</taxon>
        <taxon>Metazoa</taxon>
        <taxon>Chordata</taxon>
        <taxon>Craniata</taxon>
        <taxon>Vertebrata</taxon>
        <taxon>Euteleostomi</taxon>
        <taxon>Actinopterygii</taxon>
        <taxon>Neopterygii</taxon>
        <taxon>Teleostei</taxon>
        <taxon>Neoteleostei</taxon>
        <taxon>Acanthomorphata</taxon>
        <taxon>Ovalentaria</taxon>
        <taxon>Blenniimorphae</taxon>
        <taxon>Blenniiformes</taxon>
        <taxon>Blennioidei</taxon>
        <taxon>Blenniidae</taxon>
        <taxon>Salariinae</taxon>
        <taxon>Salarias</taxon>
    </lineage>
</organism>
<dbReference type="GO" id="GO:0032467">
    <property type="term" value="P:positive regulation of cytokinesis"/>
    <property type="evidence" value="ECO:0007669"/>
    <property type="project" value="TreeGrafter"/>
</dbReference>
<dbReference type="GO" id="GO:1990023">
    <property type="term" value="C:mitotic spindle midzone"/>
    <property type="evidence" value="ECO:0007669"/>
    <property type="project" value="TreeGrafter"/>
</dbReference>
<dbReference type="InterPro" id="IPR026679">
    <property type="entry name" value="MAP10_C-term"/>
</dbReference>
<dbReference type="OMA" id="EDFCTTE"/>
<dbReference type="PANTHER" id="PTHR21831">
    <property type="entry name" value="MICROTUBULE-ASSOCIATED PROTEIN 10"/>
    <property type="match status" value="1"/>
</dbReference>
<feature type="compositionally biased region" description="Polar residues" evidence="1">
    <location>
        <begin position="712"/>
        <end position="722"/>
    </location>
</feature>
<feature type="region of interest" description="Disordered" evidence="1">
    <location>
        <begin position="689"/>
        <end position="760"/>
    </location>
</feature>
<reference evidence="3" key="3">
    <citation type="submission" date="2025-09" db="UniProtKB">
        <authorList>
            <consortium name="Ensembl"/>
        </authorList>
    </citation>
    <scope>IDENTIFICATION</scope>
</reference>
<feature type="compositionally biased region" description="Basic and acidic residues" evidence="1">
    <location>
        <begin position="570"/>
        <end position="579"/>
    </location>
</feature>
<dbReference type="GO" id="GO:0008017">
    <property type="term" value="F:microtubule binding"/>
    <property type="evidence" value="ECO:0007669"/>
    <property type="project" value="InterPro"/>
</dbReference>
<evidence type="ECO:0000313" key="4">
    <source>
        <dbReference type="Proteomes" id="UP000472267"/>
    </source>
</evidence>
<dbReference type="AlphaFoldDB" id="A0A672J7L7"/>
<dbReference type="Pfam" id="PF14925">
    <property type="entry name" value="HPHLAWLY"/>
    <property type="match status" value="1"/>
</dbReference>
<reference evidence="3" key="1">
    <citation type="submission" date="2019-06" db="EMBL/GenBank/DDBJ databases">
        <authorList>
            <consortium name="Wellcome Sanger Institute Data Sharing"/>
        </authorList>
    </citation>
    <scope>NUCLEOTIDE SEQUENCE [LARGE SCALE GENOMIC DNA]</scope>
</reference>
<protein>
    <recommendedName>
        <fullName evidence="2">Microtubule-associated protein 10 C-terminal domain-containing protein</fullName>
    </recommendedName>
</protein>
<feature type="compositionally biased region" description="Basic and acidic residues" evidence="1">
    <location>
        <begin position="506"/>
        <end position="529"/>
    </location>
</feature>
<feature type="region of interest" description="Disordered" evidence="1">
    <location>
        <begin position="352"/>
        <end position="428"/>
    </location>
</feature>
<dbReference type="GO" id="GO:0051256">
    <property type="term" value="P:mitotic spindle midzone assembly"/>
    <property type="evidence" value="ECO:0007669"/>
    <property type="project" value="TreeGrafter"/>
</dbReference>
<gene>
    <name evidence="3" type="primary">map10</name>
</gene>
<evidence type="ECO:0000259" key="2">
    <source>
        <dbReference type="Pfam" id="PF14925"/>
    </source>
</evidence>
<feature type="compositionally biased region" description="Basic residues" evidence="1">
    <location>
        <begin position="468"/>
        <end position="486"/>
    </location>
</feature>
<feature type="region of interest" description="Disordered" evidence="1">
    <location>
        <begin position="170"/>
        <end position="191"/>
    </location>
</feature>
<dbReference type="GO" id="GO:0031122">
    <property type="term" value="P:cytoplasmic microtubule organization"/>
    <property type="evidence" value="ECO:0007669"/>
    <property type="project" value="TreeGrafter"/>
</dbReference>
<dbReference type="InterPro" id="IPR039302">
    <property type="entry name" value="MAP10"/>
</dbReference>
<feature type="compositionally biased region" description="Polar residues" evidence="1">
    <location>
        <begin position="490"/>
        <end position="503"/>
    </location>
</feature>
<dbReference type="InParanoid" id="A0A672J7L7"/>
<feature type="compositionally biased region" description="Polar residues" evidence="1">
    <location>
        <begin position="389"/>
        <end position="407"/>
    </location>
</feature>
<feature type="region of interest" description="Disordered" evidence="1">
    <location>
        <begin position="466"/>
        <end position="531"/>
    </location>
</feature>
<dbReference type="GO" id="GO:0097431">
    <property type="term" value="C:mitotic spindle pole"/>
    <property type="evidence" value="ECO:0007669"/>
    <property type="project" value="TreeGrafter"/>
</dbReference>
<proteinExistence type="predicted"/>
<reference evidence="3" key="2">
    <citation type="submission" date="2025-08" db="UniProtKB">
        <authorList>
            <consortium name="Ensembl"/>
        </authorList>
    </citation>
    <scope>IDENTIFICATION</scope>
</reference>
<evidence type="ECO:0000256" key="1">
    <source>
        <dbReference type="SAM" id="MobiDB-lite"/>
    </source>
</evidence>
<dbReference type="PANTHER" id="PTHR21831:SF2">
    <property type="entry name" value="MICROTUBULE-ASSOCIATED PROTEIN 10"/>
    <property type="match status" value="1"/>
</dbReference>
<dbReference type="FunCoup" id="A0A672J7L7">
    <property type="interactions" value="605"/>
</dbReference>
<feature type="domain" description="Microtubule-associated protein 10 C-terminal" evidence="2">
    <location>
        <begin position="329"/>
        <end position="487"/>
    </location>
</feature>
<dbReference type="GO" id="GO:0030496">
    <property type="term" value="C:midbody"/>
    <property type="evidence" value="ECO:0007669"/>
    <property type="project" value="TreeGrafter"/>
</dbReference>
<dbReference type="GO" id="GO:0005881">
    <property type="term" value="C:cytoplasmic microtubule"/>
    <property type="evidence" value="ECO:0007669"/>
    <property type="project" value="TreeGrafter"/>
</dbReference>
<dbReference type="Pfam" id="PF14924">
    <property type="entry name" value="MAP10_N"/>
    <property type="match status" value="1"/>
</dbReference>
<name>A0A672J7L7_SALFA</name>
<keyword evidence="4" id="KW-1185">Reference proteome</keyword>
<dbReference type="Ensembl" id="ENSSFAT00005050653.1">
    <property type="protein sequence ID" value="ENSSFAP00005049035.1"/>
    <property type="gene ID" value="ENSSFAG00005023719.1"/>
</dbReference>
<dbReference type="Proteomes" id="UP000472267">
    <property type="component" value="Chromosome 13"/>
</dbReference>
<feature type="compositionally biased region" description="Low complexity" evidence="1">
    <location>
        <begin position="584"/>
        <end position="598"/>
    </location>
</feature>
<accession>A0A672J7L7</accession>